<reference evidence="4" key="1">
    <citation type="submission" date="2022-06" db="EMBL/GenBank/DDBJ databases">
        <title>Genome public.</title>
        <authorList>
            <person name="Sun Q."/>
        </authorList>
    </citation>
    <scope>NUCLEOTIDE SEQUENCE</scope>
    <source>
        <strain evidence="4">CWNU-1</strain>
    </source>
</reference>
<dbReference type="RefSeq" id="WP_250923271.1">
    <property type="nucleotide sequence ID" value="NZ_JAMQAW010000052.1"/>
</dbReference>
<dbReference type="PANTHER" id="PTHR21666:SF289">
    <property type="entry name" value="L-ALA--D-GLU ENDOPEPTIDASE"/>
    <property type="match status" value="1"/>
</dbReference>
<dbReference type="Proteomes" id="UP001431429">
    <property type="component" value="Unassembled WGS sequence"/>
</dbReference>
<dbReference type="InterPro" id="IPR016047">
    <property type="entry name" value="M23ase_b-sheet_dom"/>
</dbReference>
<dbReference type="CDD" id="cd12797">
    <property type="entry name" value="M23_peptidase"/>
    <property type="match status" value="1"/>
</dbReference>
<evidence type="ECO:0000256" key="1">
    <source>
        <dbReference type="ARBA" id="ARBA00022729"/>
    </source>
</evidence>
<dbReference type="PANTHER" id="PTHR21666">
    <property type="entry name" value="PEPTIDASE-RELATED"/>
    <property type="match status" value="1"/>
</dbReference>
<evidence type="ECO:0000313" key="5">
    <source>
        <dbReference type="Proteomes" id="UP001431429"/>
    </source>
</evidence>
<evidence type="ECO:0000259" key="3">
    <source>
        <dbReference type="Pfam" id="PF01551"/>
    </source>
</evidence>
<keyword evidence="5" id="KW-1185">Reference proteome</keyword>
<sequence>MNRRLLGWHFPVFGWLISGALLLIGAGATPSASVADHATRAGPVSAVIRAETAEAPRSWPMGPPRPLVVRGWEPPASSYGPGHRGVDLAAPAGSEVLAVAAGRISFAGQVAGRGVLSINLTGTGDPALRTTYEPVDPALPVGTEVTAGQPVGTVASGASHCATGCLHWGLLRGTEYLDPLSLLPPGMLSRTGHRLLPVTGTRPLTPEASLPGAPALAHRPPHRP</sequence>
<name>A0ABT0V0M0_9ACTN</name>
<proteinExistence type="predicted"/>
<dbReference type="InterPro" id="IPR011055">
    <property type="entry name" value="Dup_hybrid_motif"/>
</dbReference>
<evidence type="ECO:0000256" key="2">
    <source>
        <dbReference type="SAM" id="MobiDB-lite"/>
    </source>
</evidence>
<protein>
    <submittedName>
        <fullName evidence="4">Peptidoglycan DD-metalloendopeptidase family protein</fullName>
    </submittedName>
</protein>
<keyword evidence="1" id="KW-0732">Signal</keyword>
<feature type="domain" description="M23ase beta-sheet core" evidence="3">
    <location>
        <begin position="82"/>
        <end position="179"/>
    </location>
</feature>
<evidence type="ECO:0000313" key="4">
    <source>
        <dbReference type="EMBL" id="MCM2392951.1"/>
    </source>
</evidence>
<organism evidence="4 5">
    <name type="scientific">Streptomyces albipurpureus</name>
    <dbReference type="NCBI Taxonomy" id="2897419"/>
    <lineage>
        <taxon>Bacteria</taxon>
        <taxon>Bacillati</taxon>
        <taxon>Actinomycetota</taxon>
        <taxon>Actinomycetes</taxon>
        <taxon>Kitasatosporales</taxon>
        <taxon>Streptomycetaceae</taxon>
        <taxon>Streptomyces</taxon>
    </lineage>
</organism>
<dbReference type="InterPro" id="IPR050570">
    <property type="entry name" value="Cell_wall_metabolism_enzyme"/>
</dbReference>
<dbReference type="Gene3D" id="2.70.70.10">
    <property type="entry name" value="Glucose Permease (Domain IIA)"/>
    <property type="match status" value="1"/>
</dbReference>
<dbReference type="SUPFAM" id="SSF51261">
    <property type="entry name" value="Duplicated hybrid motif"/>
    <property type="match status" value="1"/>
</dbReference>
<gene>
    <name evidence="4" type="ORF">NBG84_32490</name>
</gene>
<feature type="region of interest" description="Disordered" evidence="2">
    <location>
        <begin position="200"/>
        <end position="224"/>
    </location>
</feature>
<comment type="caution">
    <text evidence="4">The sequence shown here is derived from an EMBL/GenBank/DDBJ whole genome shotgun (WGS) entry which is preliminary data.</text>
</comment>
<dbReference type="Pfam" id="PF01551">
    <property type="entry name" value="Peptidase_M23"/>
    <property type="match status" value="1"/>
</dbReference>
<accession>A0ABT0V0M0</accession>
<dbReference type="EMBL" id="JAMQAW010000052">
    <property type="protein sequence ID" value="MCM2392951.1"/>
    <property type="molecule type" value="Genomic_DNA"/>
</dbReference>